<dbReference type="Proteomes" id="UP000789920">
    <property type="component" value="Unassembled WGS sequence"/>
</dbReference>
<accession>A0ACA9NZ95</accession>
<evidence type="ECO:0000313" key="2">
    <source>
        <dbReference type="Proteomes" id="UP000789920"/>
    </source>
</evidence>
<comment type="caution">
    <text evidence="1">The sequence shown here is derived from an EMBL/GenBank/DDBJ whole genome shotgun (WGS) entry which is preliminary data.</text>
</comment>
<gene>
    <name evidence="1" type="ORF">RPERSI_LOCUS9170</name>
</gene>
<keyword evidence="2" id="KW-1185">Reference proteome</keyword>
<evidence type="ECO:0000313" key="1">
    <source>
        <dbReference type="EMBL" id="CAG8682311.1"/>
    </source>
</evidence>
<dbReference type="EMBL" id="CAJVQC010017120">
    <property type="protein sequence ID" value="CAG8682311.1"/>
    <property type="molecule type" value="Genomic_DNA"/>
</dbReference>
<feature type="non-terminal residue" evidence="1">
    <location>
        <position position="1"/>
    </location>
</feature>
<sequence>GQLVSKNDPQSRDFQANYFHRSWGLVESGIEGLTQDCDHKNLKSPITNSL</sequence>
<name>A0ACA9NZ95_9GLOM</name>
<proteinExistence type="predicted"/>
<protein>
    <submittedName>
        <fullName evidence="1">6081_t:CDS:1</fullName>
    </submittedName>
</protein>
<organism evidence="1 2">
    <name type="scientific">Racocetra persica</name>
    <dbReference type="NCBI Taxonomy" id="160502"/>
    <lineage>
        <taxon>Eukaryota</taxon>
        <taxon>Fungi</taxon>
        <taxon>Fungi incertae sedis</taxon>
        <taxon>Mucoromycota</taxon>
        <taxon>Glomeromycotina</taxon>
        <taxon>Glomeromycetes</taxon>
        <taxon>Diversisporales</taxon>
        <taxon>Gigasporaceae</taxon>
        <taxon>Racocetra</taxon>
    </lineage>
</organism>
<reference evidence="1" key="1">
    <citation type="submission" date="2021-06" db="EMBL/GenBank/DDBJ databases">
        <authorList>
            <person name="Kallberg Y."/>
            <person name="Tangrot J."/>
            <person name="Rosling A."/>
        </authorList>
    </citation>
    <scope>NUCLEOTIDE SEQUENCE</scope>
    <source>
        <strain evidence="1">MA461A</strain>
    </source>
</reference>